<dbReference type="Pfam" id="PF13624">
    <property type="entry name" value="SurA_N_3"/>
    <property type="match status" value="1"/>
</dbReference>
<evidence type="ECO:0000313" key="10">
    <source>
        <dbReference type="Proteomes" id="UP001156691"/>
    </source>
</evidence>
<comment type="subcellular location">
    <subcellularLocation>
        <location evidence="1">Cell membrane</location>
        <topology evidence="1">Single-pass type II membrane protein</topology>
    </subcellularLocation>
</comment>
<evidence type="ECO:0000259" key="8">
    <source>
        <dbReference type="Pfam" id="PF13145"/>
    </source>
</evidence>
<name>A0ABQ5WDY3_9HYPH</name>
<dbReference type="InterPro" id="IPR000297">
    <property type="entry name" value="PPIase_PpiC"/>
</dbReference>
<gene>
    <name evidence="9" type="primary">ppiD</name>
    <name evidence="9" type="ORF">GCM10010862_50550</name>
</gene>
<evidence type="ECO:0000256" key="2">
    <source>
        <dbReference type="ARBA" id="ARBA00022475"/>
    </source>
</evidence>
<dbReference type="GO" id="GO:0016853">
    <property type="term" value="F:isomerase activity"/>
    <property type="evidence" value="ECO:0007669"/>
    <property type="project" value="UniProtKB-KW"/>
</dbReference>
<evidence type="ECO:0000256" key="3">
    <source>
        <dbReference type="ARBA" id="ARBA00022692"/>
    </source>
</evidence>
<evidence type="ECO:0000313" key="9">
    <source>
        <dbReference type="EMBL" id="GLQ57796.1"/>
    </source>
</evidence>
<dbReference type="InterPro" id="IPR027304">
    <property type="entry name" value="Trigger_fact/SurA_dom_sf"/>
</dbReference>
<evidence type="ECO:0000256" key="4">
    <source>
        <dbReference type="ARBA" id="ARBA00022989"/>
    </source>
</evidence>
<dbReference type="PANTHER" id="PTHR47529">
    <property type="entry name" value="PEPTIDYL-PROLYL CIS-TRANS ISOMERASE D"/>
    <property type="match status" value="1"/>
</dbReference>
<feature type="domain" description="PpiC" evidence="8">
    <location>
        <begin position="247"/>
        <end position="364"/>
    </location>
</feature>
<dbReference type="Pfam" id="PF13145">
    <property type="entry name" value="Rotamase_2"/>
    <property type="match status" value="1"/>
</dbReference>
<keyword evidence="5" id="KW-0472">Membrane</keyword>
<keyword evidence="6" id="KW-0143">Chaperone</keyword>
<dbReference type="InterPro" id="IPR052029">
    <property type="entry name" value="PpiD_chaperone"/>
</dbReference>
<reference evidence="10" key="1">
    <citation type="journal article" date="2019" name="Int. J. Syst. Evol. Microbiol.">
        <title>The Global Catalogue of Microorganisms (GCM) 10K type strain sequencing project: providing services to taxonomists for standard genome sequencing and annotation.</title>
        <authorList>
            <consortium name="The Broad Institute Genomics Platform"/>
            <consortium name="The Broad Institute Genome Sequencing Center for Infectious Disease"/>
            <person name="Wu L."/>
            <person name="Ma J."/>
        </authorList>
    </citation>
    <scope>NUCLEOTIDE SEQUENCE [LARGE SCALE GENOMIC DNA]</scope>
    <source>
        <strain evidence="10">NBRC 112416</strain>
    </source>
</reference>
<evidence type="ECO:0000256" key="1">
    <source>
        <dbReference type="ARBA" id="ARBA00004401"/>
    </source>
</evidence>
<comment type="caution">
    <text evidence="9">The sequence shown here is derived from an EMBL/GenBank/DDBJ whole genome shotgun (WGS) entry which is preliminary data.</text>
</comment>
<dbReference type="SUPFAM" id="SSF109998">
    <property type="entry name" value="Triger factor/SurA peptide-binding domain-like"/>
    <property type="match status" value="1"/>
</dbReference>
<evidence type="ECO:0000256" key="7">
    <source>
        <dbReference type="ARBA" id="ARBA00038408"/>
    </source>
</evidence>
<comment type="similarity">
    <text evidence="7">Belongs to the PpiD chaperone family.</text>
</comment>
<evidence type="ECO:0000256" key="6">
    <source>
        <dbReference type="ARBA" id="ARBA00023186"/>
    </source>
</evidence>
<keyword evidence="10" id="KW-1185">Reference proteome</keyword>
<protein>
    <submittedName>
        <fullName evidence="9">Peptidyl-prolyl cis-trans isomerase</fullName>
    </submittedName>
</protein>
<accession>A0ABQ5WDY3</accession>
<proteinExistence type="inferred from homology"/>
<keyword evidence="9" id="KW-0413">Isomerase</keyword>
<keyword evidence="3" id="KW-0812">Transmembrane</keyword>
<organism evidence="9 10">
    <name type="scientific">Devosia nitrariae</name>
    <dbReference type="NCBI Taxonomy" id="2071872"/>
    <lineage>
        <taxon>Bacteria</taxon>
        <taxon>Pseudomonadati</taxon>
        <taxon>Pseudomonadota</taxon>
        <taxon>Alphaproteobacteria</taxon>
        <taxon>Hyphomicrobiales</taxon>
        <taxon>Devosiaceae</taxon>
        <taxon>Devosia</taxon>
    </lineage>
</organism>
<keyword evidence="4" id="KW-1133">Transmembrane helix</keyword>
<dbReference type="Proteomes" id="UP001156691">
    <property type="component" value="Unassembled WGS sequence"/>
</dbReference>
<evidence type="ECO:0000256" key="5">
    <source>
        <dbReference type="ARBA" id="ARBA00023136"/>
    </source>
</evidence>
<dbReference type="EMBL" id="BSNS01000024">
    <property type="protein sequence ID" value="GLQ57796.1"/>
    <property type="molecule type" value="Genomic_DNA"/>
</dbReference>
<dbReference type="RefSeq" id="WP_284343167.1">
    <property type="nucleotide sequence ID" value="NZ_BSNS01000024.1"/>
</dbReference>
<sequence length="624" mass="66638">MLDGLRNFAKSGPGKILGAFLLVGVAGFGINNVILDLGSNTVARVGSEEISSVEFQRAYRNEISRFAQQFGSSPTPQEATNMGLPSRALQRLSQDAALDNLAGQLDLGVSDERLGQMLREDPSFAGTLGTFDPQAFTQVLQRSGMTEAQYFADQSKAAGREQLVSALFADTPLPQTAASLLARYIGDTRTIDYFVVAETSILPPDEPTDADLAAYLGEHQAEFRTVETRNVDILSFSPQTLAETIDVSQEEVTVEYEERRDSLATPERRTIEQVVLANDEQVGAFEAGLAAGESFETLVAEAGLTPTALGTLARGEITDASLAQAAFGLEEGAFAIIPGAAGRRAIHVSAIEPSHVPSLEEARDQIAQELALAAARNQYAEILDQIEELRAAFQPLTDIAVRYGLEVTQLPVTASGAALAEIEDIPQAERARVAQAIFAAEPERLTPGIALGGNHNIWFDLKSVEPARDQTLEEVREEVAAAWTREQTEAAIAAQVAEITDRLNMGESLADLAAAYNQFPQISSPFTRSGEAGTAIDSTVANAVFAGGPEHHGSAVNAEGEHVVFEVVDVAPDTDGLDEQTLEALDNESRLDLVGGFVTGVREDADMRINQQALEQAMALATGQ</sequence>
<dbReference type="Gene3D" id="1.10.4030.10">
    <property type="entry name" value="Porin chaperone SurA, peptide-binding domain"/>
    <property type="match status" value="1"/>
</dbReference>
<keyword evidence="2" id="KW-1003">Cell membrane</keyword>
<dbReference type="PANTHER" id="PTHR47529:SF1">
    <property type="entry name" value="PERIPLASMIC CHAPERONE PPID"/>
    <property type="match status" value="1"/>
</dbReference>